<keyword evidence="3" id="KW-1185">Reference proteome</keyword>
<feature type="compositionally biased region" description="Pro residues" evidence="1">
    <location>
        <begin position="259"/>
        <end position="268"/>
    </location>
</feature>
<comment type="caution">
    <text evidence="2">The sequence shown here is derived from an EMBL/GenBank/DDBJ whole genome shotgun (WGS) entry which is preliminary data.</text>
</comment>
<dbReference type="STRING" id="1448321.A0A317VET0"/>
<feature type="region of interest" description="Disordered" evidence="1">
    <location>
        <begin position="246"/>
        <end position="268"/>
    </location>
</feature>
<dbReference type="Proteomes" id="UP000247233">
    <property type="component" value="Unassembled WGS sequence"/>
</dbReference>
<feature type="region of interest" description="Disordered" evidence="1">
    <location>
        <begin position="147"/>
        <end position="210"/>
    </location>
</feature>
<feature type="region of interest" description="Disordered" evidence="1">
    <location>
        <begin position="347"/>
        <end position="396"/>
    </location>
</feature>
<protein>
    <submittedName>
        <fullName evidence="2">Uncharacterized protein</fullName>
    </submittedName>
</protein>
<dbReference type="OrthoDB" id="3553547at2759"/>
<reference evidence="2 3" key="1">
    <citation type="submission" date="2016-12" db="EMBL/GenBank/DDBJ databases">
        <title>The genomes of Aspergillus section Nigri reveals drivers in fungal speciation.</title>
        <authorList>
            <consortium name="DOE Joint Genome Institute"/>
            <person name="Vesth T.C."/>
            <person name="Nybo J."/>
            <person name="Theobald S."/>
            <person name="Brandl J."/>
            <person name="Frisvad J.C."/>
            <person name="Nielsen K.F."/>
            <person name="Lyhne E.K."/>
            <person name="Kogle M.E."/>
            <person name="Kuo A."/>
            <person name="Riley R."/>
            <person name="Clum A."/>
            <person name="Nolan M."/>
            <person name="Lipzen A."/>
            <person name="Salamov A."/>
            <person name="Henrissat B."/>
            <person name="Wiebenga A."/>
            <person name="De Vries R.P."/>
            <person name="Grigoriev I.V."/>
            <person name="Mortensen U.H."/>
            <person name="Andersen M.R."/>
            <person name="Baker S.E."/>
        </authorList>
    </citation>
    <scope>NUCLEOTIDE SEQUENCE [LARGE SCALE GENOMIC DNA]</scope>
    <source>
        <strain evidence="2 3">CBS 117.55</strain>
    </source>
</reference>
<dbReference type="RefSeq" id="XP_025396293.1">
    <property type="nucleotide sequence ID" value="XM_025537955.1"/>
</dbReference>
<evidence type="ECO:0000313" key="3">
    <source>
        <dbReference type="Proteomes" id="UP000247233"/>
    </source>
</evidence>
<feature type="compositionally biased region" description="Low complexity" evidence="1">
    <location>
        <begin position="349"/>
        <end position="361"/>
    </location>
</feature>
<evidence type="ECO:0000313" key="2">
    <source>
        <dbReference type="EMBL" id="PWY71701.1"/>
    </source>
</evidence>
<name>A0A317VET0_9EURO</name>
<gene>
    <name evidence="2" type="ORF">BO70DRAFT_121205</name>
</gene>
<sequence>MSPDWKFRSRVLQCEGTVGFSDSVRLAQFRRYQAEYHEEQETLLSKIQEVGMLRTSMSENRAQETSLNLSILKTLEEAMRCGCKDSASTIREDYVTLRALVDRWIDLAFENSQMEAELEQQERVLSVVVGRLSPNLDQSAARKSLQDIIPLGPSNPQCPEGREIPANLSTREGNRPWMQSQPQIPNSEEPSDGGKRKQKDTPPSIDPPDTMYNWIQAQLESYGRVFYLHMENHHLREAAMSCFQKPLPQDLGENNSPTQPEPPAHPLKLPPEQTFASFYLGDGFTTPHQRLVLVNCWILHQLRISSLECSRISSLPEWQIRRDFGLSERDISQLVLENWFADDTVIPRSGDPSVSPSNPSSSEDERSASSRGISRRRQFHRRKRARSMTSDGIRPVIVPSLRRMSRHESDWARFLPEQATEMQNMERTLE</sequence>
<dbReference type="GeneID" id="37060192"/>
<proteinExistence type="predicted"/>
<feature type="compositionally biased region" description="Basic residues" evidence="1">
    <location>
        <begin position="373"/>
        <end position="386"/>
    </location>
</feature>
<dbReference type="VEuPathDB" id="FungiDB:BO70DRAFT_121205"/>
<organism evidence="2 3">
    <name type="scientific">Aspergillus heteromorphus CBS 117.55</name>
    <dbReference type="NCBI Taxonomy" id="1448321"/>
    <lineage>
        <taxon>Eukaryota</taxon>
        <taxon>Fungi</taxon>
        <taxon>Dikarya</taxon>
        <taxon>Ascomycota</taxon>
        <taxon>Pezizomycotina</taxon>
        <taxon>Eurotiomycetes</taxon>
        <taxon>Eurotiomycetidae</taxon>
        <taxon>Eurotiales</taxon>
        <taxon>Aspergillaceae</taxon>
        <taxon>Aspergillus</taxon>
        <taxon>Aspergillus subgen. Circumdati</taxon>
    </lineage>
</organism>
<accession>A0A317VET0</accession>
<evidence type="ECO:0000256" key="1">
    <source>
        <dbReference type="SAM" id="MobiDB-lite"/>
    </source>
</evidence>
<dbReference type="EMBL" id="MSFL01000027">
    <property type="protein sequence ID" value="PWY71701.1"/>
    <property type="molecule type" value="Genomic_DNA"/>
</dbReference>
<dbReference type="AlphaFoldDB" id="A0A317VET0"/>
<feature type="compositionally biased region" description="Polar residues" evidence="1">
    <location>
        <begin position="167"/>
        <end position="188"/>
    </location>
</feature>